<keyword evidence="3" id="KW-1185">Reference proteome</keyword>
<dbReference type="EMBL" id="JBEAFC010000009">
    <property type="protein sequence ID" value="KAL1539754.1"/>
    <property type="molecule type" value="Genomic_DNA"/>
</dbReference>
<dbReference type="AlphaFoldDB" id="A0ABD1G9B2"/>
<comment type="caution">
    <text evidence="2">The sequence shown here is derived from an EMBL/GenBank/DDBJ whole genome shotgun (WGS) entry which is preliminary data.</text>
</comment>
<protein>
    <submittedName>
        <fullName evidence="2">Uncharacterized protein</fullName>
    </submittedName>
</protein>
<feature type="region of interest" description="Disordered" evidence="1">
    <location>
        <begin position="53"/>
        <end position="77"/>
    </location>
</feature>
<organism evidence="2 3">
    <name type="scientific">Salvia divinorum</name>
    <name type="common">Maria pastora</name>
    <name type="synonym">Diviner's sage</name>
    <dbReference type="NCBI Taxonomy" id="28513"/>
    <lineage>
        <taxon>Eukaryota</taxon>
        <taxon>Viridiplantae</taxon>
        <taxon>Streptophyta</taxon>
        <taxon>Embryophyta</taxon>
        <taxon>Tracheophyta</taxon>
        <taxon>Spermatophyta</taxon>
        <taxon>Magnoliopsida</taxon>
        <taxon>eudicotyledons</taxon>
        <taxon>Gunneridae</taxon>
        <taxon>Pentapetalae</taxon>
        <taxon>asterids</taxon>
        <taxon>lamiids</taxon>
        <taxon>Lamiales</taxon>
        <taxon>Lamiaceae</taxon>
        <taxon>Nepetoideae</taxon>
        <taxon>Mentheae</taxon>
        <taxon>Salviinae</taxon>
        <taxon>Salvia</taxon>
        <taxon>Salvia subgen. Calosphace</taxon>
    </lineage>
</organism>
<name>A0ABD1G9B2_SALDI</name>
<sequence length="93" mass="9871">MKNNIKDPIKGPKEARLASGYLAKCIRSGASFWTTPGTLPDRVKFAHWATQSGSPVCSSGSSIQSGGSPSNTAIREGASLEQRRAAEICLNYT</sequence>
<feature type="compositionally biased region" description="Low complexity" evidence="1">
    <location>
        <begin position="53"/>
        <end position="70"/>
    </location>
</feature>
<reference evidence="2 3" key="1">
    <citation type="submission" date="2024-06" db="EMBL/GenBank/DDBJ databases">
        <title>A chromosome level genome sequence of Diviner's sage (Salvia divinorum).</title>
        <authorList>
            <person name="Ford S.A."/>
            <person name="Ro D.-K."/>
            <person name="Ness R.W."/>
            <person name="Phillips M.A."/>
        </authorList>
    </citation>
    <scope>NUCLEOTIDE SEQUENCE [LARGE SCALE GENOMIC DNA]</scope>
    <source>
        <strain evidence="2">SAF-2024a</strain>
        <tissue evidence="2">Leaf</tissue>
    </source>
</reference>
<accession>A0ABD1G9B2</accession>
<gene>
    <name evidence="2" type="ORF">AAHA92_24201</name>
</gene>
<dbReference type="Proteomes" id="UP001567538">
    <property type="component" value="Unassembled WGS sequence"/>
</dbReference>
<evidence type="ECO:0000256" key="1">
    <source>
        <dbReference type="SAM" id="MobiDB-lite"/>
    </source>
</evidence>
<evidence type="ECO:0000313" key="2">
    <source>
        <dbReference type="EMBL" id="KAL1539754.1"/>
    </source>
</evidence>
<proteinExistence type="predicted"/>
<evidence type="ECO:0000313" key="3">
    <source>
        <dbReference type="Proteomes" id="UP001567538"/>
    </source>
</evidence>